<keyword evidence="4" id="KW-0472">Membrane</keyword>
<protein>
    <recommendedName>
        <fullName evidence="5">Secreted effector protein SptP N-terminal domain-containing protein</fullName>
    </recommendedName>
</protein>
<dbReference type="Proteomes" id="UP000001557">
    <property type="component" value="Chromosome"/>
</dbReference>
<dbReference type="Gene3D" id="4.10.1330.10">
    <property type="entry name" value="non globular Virulence effector SptP domain"/>
    <property type="match status" value="1"/>
</dbReference>
<evidence type="ECO:0000256" key="3">
    <source>
        <dbReference type="ARBA" id="ARBA00023026"/>
    </source>
</evidence>
<feature type="transmembrane region" description="Helical" evidence="4">
    <location>
        <begin position="1137"/>
        <end position="1160"/>
    </location>
</feature>
<evidence type="ECO:0000256" key="4">
    <source>
        <dbReference type="SAM" id="Phobius"/>
    </source>
</evidence>
<keyword evidence="7" id="KW-1185">Reference proteome</keyword>
<dbReference type="STRING" id="325240.Sbal_1967"/>
<evidence type="ECO:0000259" key="5">
    <source>
        <dbReference type="Pfam" id="PF09119"/>
    </source>
</evidence>
<dbReference type="EMBL" id="CP000563">
    <property type="protein sequence ID" value="ABN61471.1"/>
    <property type="molecule type" value="Genomic_DNA"/>
</dbReference>
<dbReference type="InterPro" id="IPR044899">
    <property type="entry name" value="SptP_N_sf"/>
</dbReference>
<keyword evidence="4" id="KW-0812">Transmembrane</keyword>
<keyword evidence="2" id="KW-0964">Secreted</keyword>
<dbReference type="SUPFAM" id="SSF56568">
    <property type="entry name" value="Non-globular alpha+beta subunits of globular proteins"/>
    <property type="match status" value="1"/>
</dbReference>
<evidence type="ECO:0000313" key="6">
    <source>
        <dbReference type="EMBL" id="ABN61471.1"/>
    </source>
</evidence>
<dbReference type="KEGG" id="sbl:Sbal_1967"/>
<dbReference type="OrthoDB" id="5833163at2"/>
<dbReference type="HOGENOM" id="CLU_257872_0_0_6"/>
<evidence type="ECO:0000313" key="7">
    <source>
        <dbReference type="Proteomes" id="UP000001557"/>
    </source>
</evidence>
<evidence type="ECO:0000256" key="1">
    <source>
        <dbReference type="ARBA" id="ARBA00004613"/>
    </source>
</evidence>
<feature type="domain" description="Secreted effector protein SptP N-terminal" evidence="5">
    <location>
        <begin position="33"/>
        <end position="110"/>
    </location>
</feature>
<sequence>MALDINAFSHAAKLDGRLTLVDTPEGIPTIIAAKEGFKEKLLSMLSHIPLLKNTQAVQDYVNGLSLDNKQVLGVFLQALAARFGHDAALDIVDAVDLSGLTPLTLRTIEQLTERSEAFAPLHLPLDICETDEDGLKLLVLPSPIAIESESSEKQTPSPSELKPLTDPIAVAKGIRGTASHALNQQPIAPQVFLHEQDQCLKQLLTTPIPQKITMPTTQTWLASWVYSEPEPIKTLQQAIKNYNQVLSDTQLATCIQNLNQSRDPLITSDELTAQRELVITALAKVKQALTLVAELNANLSVEQSGVLSPLLAEVNLGLSQYEVLTAAMQTYEQALLASNPVRQALSEFHAALPYALQNKLTADTLVSSYQLFSPLMQTELGQTERVEYLAASLVSMLNEENISAVSEQKKMMPEVKSLVLLIKQFVLEPMQEPLAVSSSFQTPFEAQQAEAEQYLTQIEQAQTLLADCLARASKLSGEALITVGKQVQLEEHLAAVKQAGAQLGTVLYKAINPAEEEVQVDDLTATLLYLGGQEYVEKGSRLQFDEPVHFDDLALELTLRNELDGSTFAPQVASLAQQVLQTQHHLNWFEGVSSISFSPNNSQDISLFDDVNNLRLVSQIEQDQTRYHSFLTERLSLCNDYHRAVTELLLAVPSETVRNQLSQELVHINADQDATRTLVERLNRLQSAQDVLVIAGNNVAKLSALTQQLEHVRRETNAERAAVNQSYFLSYLPELKNNNEQVRALTQEQHLLSAKLDKLTEHLQQLYGDGLVQTLAEPEASSPELRAFRTVTSQLAEVNRSLEELDDAYQHGLLQLKKATIAAKNNGGFPEQGGMASSHAWQSWLVQKFVGNWSSQYRPSLEELILSRQLAKNNMSSVAEAYLALASSVKASKTSLVNVSVLTSPKVMVAALGDLHNWSMAHPIEARELAGNLTQAYNIILANPGTFGQELVNTVTTVWQTGTVQNQVHDILQGKREELPDKTNFAMTPQMIALLHMAQLAPYIAGGAKGAANTGIGGPLVSGVFGMMFPSAGIATPVVGLVGGILQTWSERQLANNMREYRSSEVMVNALIKGMQAEGGLSARGEAIAGYMLQRQALQDVGTVARDCFEVGKVGAVKRAFTDIANWWKHASTGAKALAVVMTIVAASVVSVGAIAAAVFTLGTGGVGIVAAVVLGLGGLMAGAYSSKAVVSTLQGANFLGMADTARAAEAEMTEKRIEQAFAQLAHTPVSQTSVIKTTALSASGTQEIPKSMADVLGLEQHQAVLKAHFLPQLVGLDIDAQQAIFVQGMRQYANDKSHEIEINQAIDRDKTVERAMKWVAELDIMPAQLQQCMAEIDAALLTEISSR</sequence>
<feature type="transmembrane region" description="Helical" evidence="4">
    <location>
        <begin position="1027"/>
        <end position="1049"/>
    </location>
</feature>
<name>A3D408_SHEB5</name>
<organism evidence="6 7">
    <name type="scientific">Shewanella baltica (strain OS155 / ATCC BAA-1091)</name>
    <dbReference type="NCBI Taxonomy" id="325240"/>
    <lineage>
        <taxon>Bacteria</taxon>
        <taxon>Pseudomonadati</taxon>
        <taxon>Pseudomonadota</taxon>
        <taxon>Gammaproteobacteria</taxon>
        <taxon>Alteromonadales</taxon>
        <taxon>Shewanellaceae</taxon>
        <taxon>Shewanella</taxon>
    </lineage>
</organism>
<evidence type="ECO:0000256" key="2">
    <source>
        <dbReference type="ARBA" id="ARBA00022525"/>
    </source>
</evidence>
<dbReference type="GO" id="GO:0005615">
    <property type="term" value="C:extracellular space"/>
    <property type="evidence" value="ECO:0007669"/>
    <property type="project" value="InterPro"/>
</dbReference>
<keyword evidence="3" id="KW-0843">Virulence</keyword>
<dbReference type="Pfam" id="PF09119">
    <property type="entry name" value="SicP-binding"/>
    <property type="match status" value="1"/>
</dbReference>
<keyword evidence="4" id="KW-1133">Transmembrane helix</keyword>
<dbReference type="InterPro" id="IPR015203">
    <property type="entry name" value="SptP_N"/>
</dbReference>
<reference evidence="6 7" key="1">
    <citation type="submission" date="2007-02" db="EMBL/GenBank/DDBJ databases">
        <title>Complete sequence of chromosome of Shewanella baltica OS155.</title>
        <authorList>
            <consortium name="US DOE Joint Genome Institute"/>
            <person name="Copeland A."/>
            <person name="Lucas S."/>
            <person name="Lapidus A."/>
            <person name="Barry K."/>
            <person name="Detter J.C."/>
            <person name="Glavina del Rio T."/>
            <person name="Hammon N."/>
            <person name="Israni S."/>
            <person name="Dalin E."/>
            <person name="Tice H."/>
            <person name="Pitluck S."/>
            <person name="Sims D.R."/>
            <person name="Brettin T."/>
            <person name="Bruce D."/>
            <person name="Han C."/>
            <person name="Tapia R."/>
            <person name="Brainard J."/>
            <person name="Schmutz J."/>
            <person name="Larimer F."/>
            <person name="Land M."/>
            <person name="Hauser L."/>
            <person name="Kyrpides N."/>
            <person name="Mikhailova N."/>
            <person name="Brettar I."/>
            <person name="Klappenbach J."/>
            <person name="Konstantinidis K."/>
            <person name="Rodrigues J."/>
            <person name="Tiedje J."/>
            <person name="Richardson P."/>
        </authorList>
    </citation>
    <scope>NUCLEOTIDE SEQUENCE [LARGE SCALE GENOMIC DNA]</scope>
    <source>
        <strain evidence="7">OS155 / ATCC BAA-1091</strain>
    </source>
</reference>
<feature type="transmembrane region" description="Helical" evidence="4">
    <location>
        <begin position="1166"/>
        <end position="1185"/>
    </location>
</feature>
<gene>
    <name evidence="6" type="ordered locus">Sbal_1967</name>
</gene>
<dbReference type="InterPro" id="IPR011070">
    <property type="entry name" value="Globular_prot_asu/bsu"/>
</dbReference>
<proteinExistence type="predicted"/>
<comment type="subcellular location">
    <subcellularLocation>
        <location evidence="1">Secreted</location>
    </subcellularLocation>
</comment>
<accession>A3D408</accession>
<dbReference type="RefSeq" id="WP_011846701.1">
    <property type="nucleotide sequence ID" value="NC_009052.1"/>
</dbReference>